<dbReference type="InterPro" id="IPR005046">
    <property type="entry name" value="DUF285"/>
</dbReference>
<keyword evidence="1" id="KW-0472">Membrane</keyword>
<feature type="domain" description="Hint" evidence="3">
    <location>
        <begin position="376"/>
        <end position="478"/>
    </location>
</feature>
<protein>
    <submittedName>
        <fullName evidence="4">Protein hedgehog</fullName>
    </submittedName>
</protein>
<evidence type="ECO:0000313" key="5">
    <source>
        <dbReference type="Proteomes" id="UP001153069"/>
    </source>
</evidence>
<evidence type="ECO:0000256" key="2">
    <source>
        <dbReference type="SAM" id="SignalP"/>
    </source>
</evidence>
<dbReference type="AlphaFoldDB" id="A0A9N8DUY5"/>
<evidence type="ECO:0000313" key="4">
    <source>
        <dbReference type="EMBL" id="CAB9509004.1"/>
    </source>
</evidence>
<reference evidence="4" key="1">
    <citation type="submission" date="2020-06" db="EMBL/GenBank/DDBJ databases">
        <authorList>
            <consortium name="Plant Systems Biology data submission"/>
        </authorList>
    </citation>
    <scope>NUCLEOTIDE SEQUENCE</scope>
    <source>
        <strain evidence="4">D6</strain>
    </source>
</reference>
<keyword evidence="2" id="KW-0732">Signal</keyword>
<dbReference type="PANTHER" id="PTHR11889:SF31">
    <property type="entry name" value="PROTEIN HEDGEHOG"/>
    <property type="match status" value="1"/>
</dbReference>
<proteinExistence type="predicted"/>
<feature type="signal peptide" evidence="2">
    <location>
        <begin position="1"/>
        <end position="27"/>
    </location>
</feature>
<dbReference type="GO" id="GO:0016540">
    <property type="term" value="P:protein autoprocessing"/>
    <property type="evidence" value="ECO:0007669"/>
    <property type="project" value="InterPro"/>
</dbReference>
<keyword evidence="1" id="KW-1133">Transmembrane helix</keyword>
<name>A0A9N8DUY5_9STRA</name>
<evidence type="ECO:0000259" key="3">
    <source>
        <dbReference type="SMART" id="SM00306"/>
    </source>
</evidence>
<dbReference type="Pfam" id="PF03382">
    <property type="entry name" value="DUF285"/>
    <property type="match status" value="1"/>
</dbReference>
<dbReference type="CDD" id="cd00081">
    <property type="entry name" value="Hint"/>
    <property type="match status" value="1"/>
</dbReference>
<dbReference type="Gene3D" id="2.170.16.10">
    <property type="entry name" value="Hedgehog/Intein (Hint) domain"/>
    <property type="match status" value="1"/>
</dbReference>
<dbReference type="Pfam" id="PF01079">
    <property type="entry name" value="Hint"/>
    <property type="match status" value="1"/>
</dbReference>
<gene>
    <name evidence="4" type="ORF">SEMRO_370_G128490.1</name>
</gene>
<dbReference type="InterPro" id="IPR036844">
    <property type="entry name" value="Hint_dom_sf"/>
</dbReference>
<feature type="transmembrane region" description="Helical" evidence="1">
    <location>
        <begin position="625"/>
        <end position="642"/>
    </location>
</feature>
<dbReference type="Proteomes" id="UP001153069">
    <property type="component" value="Unassembled WGS sequence"/>
</dbReference>
<organism evidence="4 5">
    <name type="scientific">Seminavis robusta</name>
    <dbReference type="NCBI Taxonomy" id="568900"/>
    <lineage>
        <taxon>Eukaryota</taxon>
        <taxon>Sar</taxon>
        <taxon>Stramenopiles</taxon>
        <taxon>Ochrophyta</taxon>
        <taxon>Bacillariophyta</taxon>
        <taxon>Bacillariophyceae</taxon>
        <taxon>Bacillariophycidae</taxon>
        <taxon>Naviculales</taxon>
        <taxon>Naviculaceae</taxon>
        <taxon>Seminavis</taxon>
    </lineage>
</organism>
<dbReference type="SUPFAM" id="SSF51294">
    <property type="entry name" value="Hedgehog/intein (Hint) domain"/>
    <property type="match status" value="1"/>
</dbReference>
<dbReference type="InterPro" id="IPR001767">
    <property type="entry name" value="Hedgehog_Hint"/>
</dbReference>
<dbReference type="InterPro" id="IPR050387">
    <property type="entry name" value="Hedgehog_Signaling"/>
</dbReference>
<evidence type="ECO:0000256" key="1">
    <source>
        <dbReference type="SAM" id="Phobius"/>
    </source>
</evidence>
<keyword evidence="5" id="KW-1185">Reference proteome</keyword>
<keyword evidence="1" id="KW-0812">Transmembrane</keyword>
<dbReference type="OrthoDB" id="5212at2759"/>
<dbReference type="InterPro" id="IPR003587">
    <property type="entry name" value="Hint_dom_N"/>
</dbReference>
<comment type="caution">
    <text evidence="4">The sequence shown here is derived from an EMBL/GenBank/DDBJ whole genome shotgun (WGS) entry which is preliminary data.</text>
</comment>
<sequence>MVSFVPPLHLFMVAIYWTLLLPILVHGEALERSHSQDEYFCDLLSSSDDHRRLLERNLKLGRLLQDEGDDQIARYYSSSEDDEEEEGFEEITDGNMQIAVEEWITNRTGAMIRFGPINQWDVSRVTHMYNLFKDKGTFNDNIGNWNVQCVTTMHGMFWGANQFDQDISRWKPVSVTNMYSMFREAFRFNQDLPWPARSNAEMSNMFFLATRMQGDLSDLDTSNVYSMDGAFMYSNYNQDISSWDVSNVVNMQQMFEGNTQFNQSLPWETTSLQLFDRMFFNATSFEQRLCWDIEETDIPQFQVFCDTAGGKFNQWCVGEEVLYNANRRCVSGIDSYLQSWIDFFNDIGDFFTDLLDFINECLTDIGEFFAGIGEIFVCFAPEARTPVEHRGLVAMKDLQVGDKVLTASGQYQPVYSMFHYDKTKPTTYIQIHTTFSQNNSTGVRPLELTPSHMLHVVGHDNPIPASQVRLGDYLFVMDSENGSCSSQDLSAACKHWQKTEVVEIKEVIRNGLYNPLTQDGTIVVDGIVTSAYTSFLGTEYIQLFRRVSTASVASTTTTPAAMTDDDGWKAMSHQSFVHMMLSPYRTVCLYVSPNLCKPSGDGQSESKWYGRLGHAILFLWLRQNVLFQAVIFFALVAIFGLINLVLNPFGIAVSLILYGTSVLFRQRDLQEHHSAPRKPVKAIHVQRQEQKDWTYILETHSFGNR</sequence>
<accession>A0A9N8DUY5</accession>
<feature type="chain" id="PRO_5040121004" evidence="2">
    <location>
        <begin position="28"/>
        <end position="705"/>
    </location>
</feature>
<dbReference type="SMART" id="SM00306">
    <property type="entry name" value="HintN"/>
    <property type="match status" value="1"/>
</dbReference>
<dbReference type="EMBL" id="CAICTM010000369">
    <property type="protein sequence ID" value="CAB9509004.1"/>
    <property type="molecule type" value="Genomic_DNA"/>
</dbReference>
<dbReference type="PANTHER" id="PTHR11889">
    <property type="entry name" value="HEDGEHOG"/>
    <property type="match status" value="1"/>
</dbReference>